<protein>
    <recommendedName>
        <fullName evidence="4">F-box domain-containing protein</fullName>
    </recommendedName>
</protein>
<dbReference type="EMBL" id="LR031877">
    <property type="protein sequence ID" value="VDD42417.1"/>
    <property type="molecule type" value="Genomic_DNA"/>
</dbReference>
<keyword evidence="2" id="KW-0677">Repeat</keyword>
<evidence type="ECO:0000313" key="3">
    <source>
        <dbReference type="EMBL" id="VDD42417.1"/>
    </source>
</evidence>
<evidence type="ECO:0000256" key="2">
    <source>
        <dbReference type="ARBA" id="ARBA00022737"/>
    </source>
</evidence>
<dbReference type="AlphaFoldDB" id="A0A3P6EDP9"/>
<keyword evidence="1" id="KW-0880">Kelch repeat</keyword>
<dbReference type="Pfam" id="PF01344">
    <property type="entry name" value="Kelch_1"/>
    <property type="match status" value="3"/>
</dbReference>
<dbReference type="InterPro" id="IPR015915">
    <property type="entry name" value="Kelch-typ_b-propeller"/>
</dbReference>
<dbReference type="SMART" id="SM00612">
    <property type="entry name" value="Kelch"/>
    <property type="match status" value="3"/>
</dbReference>
<dbReference type="Gene3D" id="2.120.10.80">
    <property type="entry name" value="Kelch-type beta propeller"/>
    <property type="match status" value="1"/>
</dbReference>
<dbReference type="SUPFAM" id="SSF117281">
    <property type="entry name" value="Kelch motif"/>
    <property type="match status" value="1"/>
</dbReference>
<accession>A0A3P6EDP9</accession>
<evidence type="ECO:0000256" key="1">
    <source>
        <dbReference type="ARBA" id="ARBA00022441"/>
    </source>
</evidence>
<proteinExistence type="predicted"/>
<dbReference type="PANTHER" id="PTHR46122:SF26">
    <property type="entry name" value="GENOME ASSEMBLY, CHROMOSOME: A09"/>
    <property type="match status" value="1"/>
</dbReference>
<dbReference type="GO" id="GO:0005634">
    <property type="term" value="C:nucleus"/>
    <property type="evidence" value="ECO:0007669"/>
    <property type="project" value="TreeGrafter"/>
</dbReference>
<reference evidence="3" key="1">
    <citation type="submission" date="2018-11" db="EMBL/GenBank/DDBJ databases">
        <authorList>
            <consortium name="Genoscope - CEA"/>
            <person name="William W."/>
        </authorList>
    </citation>
    <scope>NUCLEOTIDE SEQUENCE</scope>
</reference>
<name>A0A3P6EDP9_BRAOL</name>
<organism evidence="3">
    <name type="scientific">Brassica oleracea</name>
    <name type="common">Wild cabbage</name>
    <dbReference type="NCBI Taxonomy" id="3712"/>
    <lineage>
        <taxon>Eukaryota</taxon>
        <taxon>Viridiplantae</taxon>
        <taxon>Streptophyta</taxon>
        <taxon>Embryophyta</taxon>
        <taxon>Tracheophyta</taxon>
        <taxon>Spermatophyta</taxon>
        <taxon>Magnoliopsida</taxon>
        <taxon>eudicotyledons</taxon>
        <taxon>Gunneridae</taxon>
        <taxon>Pentapetalae</taxon>
        <taxon>rosids</taxon>
        <taxon>malvids</taxon>
        <taxon>Brassicales</taxon>
        <taxon>Brassicaceae</taxon>
        <taxon>Brassiceae</taxon>
        <taxon>Brassica</taxon>
    </lineage>
</organism>
<dbReference type="FunFam" id="2.120.10.80:FF:000007">
    <property type="entry name" value="F-box/kelch-repeat protein SKIP11"/>
    <property type="match status" value="1"/>
</dbReference>
<gene>
    <name evidence="3" type="ORF">BOLC5T29964H</name>
</gene>
<dbReference type="InterPro" id="IPR052439">
    <property type="entry name" value="F-box/Kelch-repeat"/>
</dbReference>
<dbReference type="InterPro" id="IPR006652">
    <property type="entry name" value="Kelch_1"/>
</dbReference>
<dbReference type="PANTHER" id="PTHR46122">
    <property type="entry name" value="GALACTOSE OXIDASE/KELCH REPEAT PROTEIN-RELATED"/>
    <property type="match status" value="1"/>
</dbReference>
<evidence type="ECO:0008006" key="4">
    <source>
        <dbReference type="Google" id="ProtNLM"/>
    </source>
</evidence>
<sequence>MVEDRTYLLARVFSSSRLSESKWLYMHPSEEEDSSASNLRNAKRAFDDDDELRQSKSLKLTRLSIHRNDSDQQQHGDGDSLINDIGRDNSVSCLLRCSRSDYASIASLNRSFRSLVKSGDIYRLRRQNMIVEHWVYFSCQLLEWVAFDPVERRWMNLPTMPSGVTFMCADKESLAVGTDLLVLGKDDDSSHVVYRYSLLTNSWSPGERMNSPRCLFGSASLGEIAIFAGGCDSLGKISDVAEMYNSELQSWTTLPNMNKPRKMCSGVFMDGKFYVIGGVGGGEEYDLATKKWTEIPEMSPPRSRETPASAEAPPLVAVVNNQLYAADHAGMEVRKYDKESKRWFTLGRLPERAGSVNGWGLAFRACGERLIVIGGPRSSGGGFIELNSWVPSNDRSPPVWTLLDRKHSSNFVYNCAVMGC</sequence>